<feature type="domain" description="EamA" evidence="4">
    <location>
        <begin position="6"/>
        <end position="137"/>
    </location>
</feature>
<feature type="transmembrane region" description="Helical" evidence="3">
    <location>
        <begin position="93"/>
        <end position="114"/>
    </location>
</feature>
<protein>
    <submittedName>
        <fullName evidence="5">DMT family transporter</fullName>
    </submittedName>
</protein>
<accession>A0ABW3UY85</accession>
<evidence type="ECO:0000256" key="2">
    <source>
        <dbReference type="ARBA" id="ARBA00007362"/>
    </source>
</evidence>
<keyword evidence="3" id="KW-0812">Transmembrane</keyword>
<keyword evidence="3" id="KW-1133">Transmembrane helix</keyword>
<dbReference type="Proteomes" id="UP001597180">
    <property type="component" value="Unassembled WGS sequence"/>
</dbReference>
<feature type="transmembrane region" description="Helical" evidence="3">
    <location>
        <begin position="123"/>
        <end position="141"/>
    </location>
</feature>
<reference evidence="6" key="1">
    <citation type="journal article" date="2019" name="Int. J. Syst. Evol. Microbiol.">
        <title>The Global Catalogue of Microorganisms (GCM) 10K type strain sequencing project: providing services to taxonomists for standard genome sequencing and annotation.</title>
        <authorList>
            <consortium name="The Broad Institute Genomics Platform"/>
            <consortium name="The Broad Institute Genome Sequencing Center for Infectious Disease"/>
            <person name="Wu L."/>
            <person name="Ma J."/>
        </authorList>
    </citation>
    <scope>NUCLEOTIDE SEQUENCE [LARGE SCALE GENOMIC DNA]</scope>
    <source>
        <strain evidence="6">CCUG 53270</strain>
    </source>
</reference>
<feature type="transmembrane region" description="Helical" evidence="3">
    <location>
        <begin position="37"/>
        <end position="56"/>
    </location>
</feature>
<feature type="transmembrane region" description="Helical" evidence="3">
    <location>
        <begin position="211"/>
        <end position="231"/>
    </location>
</feature>
<gene>
    <name evidence="5" type="ORF">ACFQ4B_30570</name>
</gene>
<dbReference type="PANTHER" id="PTHR22911:SF137">
    <property type="entry name" value="SOLUTE CARRIER FAMILY 35 MEMBER G2-RELATED"/>
    <property type="match status" value="1"/>
</dbReference>
<evidence type="ECO:0000313" key="6">
    <source>
        <dbReference type="Proteomes" id="UP001597180"/>
    </source>
</evidence>
<dbReference type="SUPFAM" id="SSF103481">
    <property type="entry name" value="Multidrug resistance efflux transporter EmrE"/>
    <property type="match status" value="2"/>
</dbReference>
<feature type="transmembrane region" description="Helical" evidence="3">
    <location>
        <begin position="7"/>
        <end position="25"/>
    </location>
</feature>
<evidence type="ECO:0000256" key="3">
    <source>
        <dbReference type="SAM" id="Phobius"/>
    </source>
</evidence>
<feature type="transmembrane region" description="Helical" evidence="3">
    <location>
        <begin position="147"/>
        <end position="170"/>
    </location>
</feature>
<dbReference type="InterPro" id="IPR037185">
    <property type="entry name" value="EmrE-like"/>
</dbReference>
<dbReference type="PANTHER" id="PTHR22911">
    <property type="entry name" value="ACYL-MALONYL CONDENSING ENZYME-RELATED"/>
    <property type="match status" value="1"/>
</dbReference>
<feature type="transmembrane region" description="Helical" evidence="3">
    <location>
        <begin position="68"/>
        <end position="87"/>
    </location>
</feature>
<feature type="domain" description="EamA" evidence="4">
    <location>
        <begin position="155"/>
        <end position="285"/>
    </location>
</feature>
<name>A0ABW3UY85_9BACL</name>
<comment type="subcellular location">
    <subcellularLocation>
        <location evidence="1">Endomembrane system</location>
        <topology evidence="1">Multi-pass membrane protein</topology>
    </subcellularLocation>
</comment>
<evidence type="ECO:0000313" key="5">
    <source>
        <dbReference type="EMBL" id="MFD1224460.1"/>
    </source>
</evidence>
<comment type="similarity">
    <text evidence="2">Belongs to the EamA transporter family.</text>
</comment>
<dbReference type="InterPro" id="IPR000620">
    <property type="entry name" value="EamA_dom"/>
</dbReference>
<keyword evidence="6" id="KW-1185">Reference proteome</keyword>
<evidence type="ECO:0000256" key="1">
    <source>
        <dbReference type="ARBA" id="ARBA00004127"/>
    </source>
</evidence>
<feature type="transmembrane region" description="Helical" evidence="3">
    <location>
        <begin position="266"/>
        <end position="288"/>
    </location>
</feature>
<comment type="caution">
    <text evidence="5">The sequence shown here is derived from an EMBL/GenBank/DDBJ whole genome shotgun (WGS) entry which is preliminary data.</text>
</comment>
<proteinExistence type="inferred from homology"/>
<dbReference type="RefSeq" id="WP_345586462.1">
    <property type="nucleotide sequence ID" value="NZ_BAABJG010000004.1"/>
</dbReference>
<sequence length="302" mass="32969">MRCGSVGYFLLFLATLSWSFVGILVKTASGMVDSTTITFARFALGIVFLGILLLLKDGRIKLRGNMKWIWLGALGKSCNYFFENLALSIGYSYGNILVGPIQTVILLLVSAFYFKERVSARGWAAAGLCIGGVLMISWNGLPLHQMLASNGLTTVLFIFSAVGTTFHVLSQKMLIQSMDAENMNFSVFFWCSLLMALPLPVQAHATGPVNGWAIAALLGLGLITGLSFNWFAQALKRVSFAVAVIVSNSGVLFTIAWSYLFFHDPITVYIIGGAGVFMAGLLLLNWPLKQRVKLDQSKRLEA</sequence>
<evidence type="ECO:0000259" key="4">
    <source>
        <dbReference type="Pfam" id="PF00892"/>
    </source>
</evidence>
<dbReference type="EMBL" id="JBHTLU010000045">
    <property type="protein sequence ID" value="MFD1224460.1"/>
    <property type="molecule type" value="Genomic_DNA"/>
</dbReference>
<keyword evidence="3" id="KW-0472">Membrane</keyword>
<organism evidence="5 6">
    <name type="scientific">Paenibacillus vulneris</name>
    <dbReference type="NCBI Taxonomy" id="1133364"/>
    <lineage>
        <taxon>Bacteria</taxon>
        <taxon>Bacillati</taxon>
        <taxon>Bacillota</taxon>
        <taxon>Bacilli</taxon>
        <taxon>Bacillales</taxon>
        <taxon>Paenibacillaceae</taxon>
        <taxon>Paenibacillus</taxon>
    </lineage>
</organism>
<dbReference type="Gene3D" id="1.10.3730.20">
    <property type="match status" value="1"/>
</dbReference>
<dbReference type="Pfam" id="PF00892">
    <property type="entry name" value="EamA"/>
    <property type="match status" value="2"/>
</dbReference>
<feature type="transmembrane region" description="Helical" evidence="3">
    <location>
        <begin position="182"/>
        <end position="199"/>
    </location>
</feature>
<feature type="transmembrane region" description="Helical" evidence="3">
    <location>
        <begin position="238"/>
        <end position="260"/>
    </location>
</feature>